<keyword evidence="3" id="KW-1185">Reference proteome</keyword>
<dbReference type="AlphaFoldDB" id="A0A8S1YKH4"/>
<dbReference type="PROSITE" id="PS50082">
    <property type="entry name" value="WD_REPEATS_2"/>
    <property type="match status" value="2"/>
</dbReference>
<dbReference type="Pfam" id="PF00400">
    <property type="entry name" value="WD40"/>
    <property type="match status" value="2"/>
</dbReference>
<dbReference type="PANTHER" id="PTHR19920:SF0">
    <property type="entry name" value="CYTOSOLIC IRON-SULFUR PROTEIN ASSEMBLY PROTEIN CIAO1-RELATED"/>
    <property type="match status" value="1"/>
</dbReference>
<dbReference type="EMBL" id="CAJJDO010000197">
    <property type="protein sequence ID" value="CAD8214123.1"/>
    <property type="molecule type" value="Genomic_DNA"/>
</dbReference>
<dbReference type="OrthoDB" id="6262491at2759"/>
<evidence type="ECO:0000313" key="2">
    <source>
        <dbReference type="EMBL" id="CAD8214123.1"/>
    </source>
</evidence>
<reference evidence="2" key="1">
    <citation type="submission" date="2021-01" db="EMBL/GenBank/DDBJ databases">
        <authorList>
            <consortium name="Genoscope - CEA"/>
            <person name="William W."/>
        </authorList>
    </citation>
    <scope>NUCLEOTIDE SEQUENCE</scope>
</reference>
<name>A0A8S1YKH4_9CILI</name>
<dbReference type="PANTHER" id="PTHR19920">
    <property type="entry name" value="WD40 PROTEIN CIAO1"/>
    <property type="match status" value="1"/>
</dbReference>
<dbReference type="InterPro" id="IPR019775">
    <property type="entry name" value="WD40_repeat_CS"/>
</dbReference>
<dbReference type="PROSITE" id="PS50294">
    <property type="entry name" value="WD_REPEATS_REGION"/>
    <property type="match status" value="2"/>
</dbReference>
<feature type="repeat" description="WD" evidence="1">
    <location>
        <begin position="273"/>
        <end position="305"/>
    </location>
</feature>
<dbReference type="GO" id="GO:0016226">
    <property type="term" value="P:iron-sulfur cluster assembly"/>
    <property type="evidence" value="ECO:0007669"/>
    <property type="project" value="TreeGrafter"/>
</dbReference>
<evidence type="ECO:0000313" key="3">
    <source>
        <dbReference type="Proteomes" id="UP000689195"/>
    </source>
</evidence>
<sequence length="541" mass="63929">MIEKEEDLFCSQKHKLPILMITCDKELKKNQRLLCLQCMENLEPKSKLISFEKILENIEENQKQKKETIENVLIINIKQLEILQKAFHQLKSNIVQLLDYLIGNTNEWIKQIQLWGQSNVTYSFFDELEKIINQTKLDQANQKSIVDQINQINQSWNQKILKKLNQIKSFQEIQKCEELLISLQIVNLIQETEILIKENQENNSKKQKEDQQKQQLMIDKQVELKLIDDSNQQSDYCYAIVFDKTGSIMISCEGKEIKIWNFQLGRLKLINTYSKHKDSVTCLAFSKLRNNFISGSDDKTIISWQQINQKEWKCSQPFLQHNLYVNCLILNKQEDQLISGGLDKSIKVWNVDFIKNELNFQYSLENHSNFVFSLNFNLSETVLVSCGFQEFIIWEKGVQGKWEFKYKQDVSKYGFKLHLINDQQFLWVTLDKNVDDILVSEIQNGAFQQNINKTIQLIKNNQCDDFLYFPIIHNKDKNIILVRHKHHIYLISQLNDGTFNIIASLNCQNEKIFGTMTNNGQYLVFWDKKSEKYQSYEILNK</sequence>
<dbReference type="SMART" id="SM00320">
    <property type="entry name" value="WD40"/>
    <property type="match status" value="4"/>
</dbReference>
<dbReference type="InterPro" id="IPR001680">
    <property type="entry name" value="WD40_rpt"/>
</dbReference>
<dbReference type="Proteomes" id="UP000689195">
    <property type="component" value="Unassembled WGS sequence"/>
</dbReference>
<proteinExistence type="predicted"/>
<comment type="caution">
    <text evidence="2">The sequence shown here is derived from an EMBL/GenBank/DDBJ whole genome shotgun (WGS) entry which is preliminary data.</text>
</comment>
<keyword evidence="1" id="KW-0853">WD repeat</keyword>
<organism evidence="2 3">
    <name type="scientific">Paramecium pentaurelia</name>
    <dbReference type="NCBI Taxonomy" id="43138"/>
    <lineage>
        <taxon>Eukaryota</taxon>
        <taxon>Sar</taxon>
        <taxon>Alveolata</taxon>
        <taxon>Ciliophora</taxon>
        <taxon>Intramacronucleata</taxon>
        <taxon>Oligohymenophorea</taxon>
        <taxon>Peniculida</taxon>
        <taxon>Parameciidae</taxon>
        <taxon>Paramecium</taxon>
    </lineage>
</organism>
<evidence type="ECO:0000256" key="1">
    <source>
        <dbReference type="PROSITE-ProRule" id="PRU00221"/>
    </source>
</evidence>
<feature type="repeat" description="WD" evidence="1">
    <location>
        <begin position="318"/>
        <end position="352"/>
    </location>
</feature>
<dbReference type="PROSITE" id="PS00678">
    <property type="entry name" value="WD_REPEATS_1"/>
    <property type="match status" value="1"/>
</dbReference>
<accession>A0A8S1YKH4</accession>
<evidence type="ECO:0008006" key="4">
    <source>
        <dbReference type="Google" id="ProtNLM"/>
    </source>
</evidence>
<dbReference type="GO" id="GO:0097361">
    <property type="term" value="C:cytosolic [4Fe-4S] assembly targeting complex"/>
    <property type="evidence" value="ECO:0007669"/>
    <property type="project" value="TreeGrafter"/>
</dbReference>
<protein>
    <recommendedName>
        <fullName evidence="4">WD40-repeat-containing domain</fullName>
    </recommendedName>
</protein>
<gene>
    <name evidence="2" type="ORF">PPENT_87.1.T1970003</name>
</gene>